<keyword evidence="4 6" id="KW-0998">Cell outer membrane</keyword>
<dbReference type="GO" id="GO:0015920">
    <property type="term" value="P:lipopolysaccharide transport"/>
    <property type="evidence" value="ECO:0007669"/>
    <property type="project" value="TreeGrafter"/>
</dbReference>
<dbReference type="EMBL" id="JADJEV010000001">
    <property type="protein sequence ID" value="MBK6971606.1"/>
    <property type="molecule type" value="Genomic_DNA"/>
</dbReference>
<keyword evidence="1" id="KW-0732">Signal</keyword>
<evidence type="ECO:0000256" key="5">
    <source>
        <dbReference type="ARBA" id="ARBA00023288"/>
    </source>
</evidence>
<dbReference type="GO" id="GO:1990351">
    <property type="term" value="C:transporter complex"/>
    <property type="evidence" value="ECO:0007669"/>
    <property type="project" value="TreeGrafter"/>
</dbReference>
<dbReference type="GO" id="GO:0001530">
    <property type="term" value="F:lipopolysaccharide binding"/>
    <property type="evidence" value="ECO:0007669"/>
    <property type="project" value="TreeGrafter"/>
</dbReference>
<dbReference type="InterPro" id="IPR007485">
    <property type="entry name" value="LPS_assembly_LptE"/>
</dbReference>
<evidence type="ECO:0000256" key="4">
    <source>
        <dbReference type="ARBA" id="ARBA00023237"/>
    </source>
</evidence>
<comment type="subunit">
    <text evidence="6">Component of the lipopolysaccharide transport and assembly complex. Interacts with LptD.</text>
</comment>
<dbReference type="PANTHER" id="PTHR38098:SF1">
    <property type="entry name" value="LPS-ASSEMBLY LIPOPROTEIN LPTE"/>
    <property type="match status" value="1"/>
</dbReference>
<protein>
    <recommendedName>
        <fullName evidence="6">LPS-assembly lipoprotein LptE</fullName>
    </recommendedName>
</protein>
<organism evidence="7 8">
    <name type="scientific">Candidatus Methylophosphatis roskildensis</name>
    <dbReference type="NCBI Taxonomy" id="2899263"/>
    <lineage>
        <taxon>Bacteria</taxon>
        <taxon>Pseudomonadati</taxon>
        <taxon>Pseudomonadota</taxon>
        <taxon>Betaproteobacteria</taxon>
        <taxon>Nitrosomonadales</taxon>
        <taxon>Sterolibacteriaceae</taxon>
        <taxon>Candidatus Methylophosphatis</taxon>
    </lineage>
</organism>
<proteinExistence type="inferred from homology"/>
<evidence type="ECO:0000256" key="6">
    <source>
        <dbReference type="HAMAP-Rule" id="MF_01186"/>
    </source>
</evidence>
<evidence type="ECO:0000256" key="1">
    <source>
        <dbReference type="ARBA" id="ARBA00022729"/>
    </source>
</evidence>
<dbReference type="Proteomes" id="UP000807785">
    <property type="component" value="Unassembled WGS sequence"/>
</dbReference>
<comment type="function">
    <text evidence="6">Together with LptD, is involved in the assembly of lipopolysaccharide (LPS) at the surface of the outer membrane. Required for the proper assembly of LptD. Binds LPS and may serve as the LPS recognition site at the outer membrane.</text>
</comment>
<comment type="similarity">
    <text evidence="6">Belongs to the LptE lipoprotein family.</text>
</comment>
<evidence type="ECO:0000256" key="3">
    <source>
        <dbReference type="ARBA" id="ARBA00023139"/>
    </source>
</evidence>
<keyword evidence="3" id="KW-0564">Palmitate</keyword>
<comment type="caution">
    <text evidence="7">The sequence shown here is derived from an EMBL/GenBank/DDBJ whole genome shotgun (WGS) entry which is preliminary data.</text>
</comment>
<dbReference type="GO" id="GO:0043165">
    <property type="term" value="P:Gram-negative-bacterium-type cell outer membrane assembly"/>
    <property type="evidence" value="ECO:0007669"/>
    <property type="project" value="UniProtKB-UniRule"/>
</dbReference>
<gene>
    <name evidence="6" type="primary">lptE</name>
    <name evidence="7" type="ORF">IPH26_01080</name>
</gene>
<accession>A0A9D7HPS4</accession>
<evidence type="ECO:0000313" key="8">
    <source>
        <dbReference type="Proteomes" id="UP000807785"/>
    </source>
</evidence>
<dbReference type="HAMAP" id="MF_01186">
    <property type="entry name" value="LPS_assembly_LptE"/>
    <property type="match status" value="1"/>
</dbReference>
<evidence type="ECO:0000256" key="2">
    <source>
        <dbReference type="ARBA" id="ARBA00023136"/>
    </source>
</evidence>
<evidence type="ECO:0000313" key="7">
    <source>
        <dbReference type="EMBL" id="MBK6971606.1"/>
    </source>
</evidence>
<keyword evidence="2 6" id="KW-0472">Membrane</keyword>
<keyword evidence="5" id="KW-0449">Lipoprotein</keyword>
<dbReference type="PANTHER" id="PTHR38098">
    <property type="entry name" value="LPS-ASSEMBLY LIPOPROTEIN LPTE"/>
    <property type="match status" value="1"/>
</dbReference>
<dbReference type="Pfam" id="PF04390">
    <property type="entry name" value="LptE"/>
    <property type="match status" value="1"/>
</dbReference>
<dbReference type="AlphaFoldDB" id="A0A9D7HPS4"/>
<reference evidence="7" key="1">
    <citation type="submission" date="2020-10" db="EMBL/GenBank/DDBJ databases">
        <title>Connecting structure to function with the recovery of over 1000 high-quality activated sludge metagenome-assembled genomes encoding full-length rRNA genes using long-read sequencing.</title>
        <authorList>
            <person name="Singleton C.M."/>
            <person name="Petriglieri F."/>
            <person name="Kristensen J.M."/>
            <person name="Kirkegaard R.H."/>
            <person name="Michaelsen T.Y."/>
            <person name="Andersen M.H."/>
            <person name="Karst S.M."/>
            <person name="Dueholm M.S."/>
            <person name="Nielsen P.H."/>
            <person name="Albertsen M."/>
        </authorList>
    </citation>
    <scope>NUCLEOTIDE SEQUENCE</scope>
    <source>
        <strain evidence="7">Bjer_18-Q3-R1-45_BAT3C.347</strain>
    </source>
</reference>
<sequence length="140" mass="15376">MPFDSLYVAMPESSELGAALKRNIRAASPGTRVTDTAQEAQAVLAPLAETREKIILSLNAAGRVREYQLKQRFGFHVHDGKGTDIVAPAEIVITRDITFNDADILAKEAEETLIYRDMQNDLVQQILRRLQAAKAVAAKG</sequence>
<dbReference type="GO" id="GO:0009279">
    <property type="term" value="C:cell outer membrane"/>
    <property type="evidence" value="ECO:0007669"/>
    <property type="project" value="UniProtKB-UniRule"/>
</dbReference>
<dbReference type="Gene3D" id="3.30.160.150">
    <property type="entry name" value="Lipoprotein like domain"/>
    <property type="match status" value="1"/>
</dbReference>
<name>A0A9D7HPS4_9PROT</name>